<dbReference type="InterPro" id="IPR008978">
    <property type="entry name" value="HSP20-like_chaperone"/>
</dbReference>
<accession>A0A9Q0GHT7</accession>
<protein>
    <recommendedName>
        <fullName evidence="4">SHSP domain-containing protein</fullName>
    </recommendedName>
</protein>
<evidence type="ECO:0000313" key="5">
    <source>
        <dbReference type="EMBL" id="KAJ4849833.1"/>
    </source>
</evidence>
<dbReference type="EMBL" id="JAKUCV010000479">
    <property type="protein sequence ID" value="KAJ4849833.1"/>
    <property type="molecule type" value="Genomic_DNA"/>
</dbReference>
<evidence type="ECO:0000256" key="3">
    <source>
        <dbReference type="SAM" id="MobiDB-lite"/>
    </source>
</evidence>
<comment type="similarity">
    <text evidence="1 2">Belongs to the small heat shock protein (HSP20) family.</text>
</comment>
<name>A0A9Q0GHT7_9ROSI</name>
<reference evidence="5" key="2">
    <citation type="journal article" date="2023" name="Plants (Basel)">
        <title>Annotation of the Turnera subulata (Passifloraceae) Draft Genome Reveals the S-Locus Evolved after the Divergence of Turneroideae from Passifloroideae in a Stepwise Manner.</title>
        <authorList>
            <person name="Henning P.M."/>
            <person name="Roalson E.H."/>
            <person name="Mir W."/>
            <person name="McCubbin A.G."/>
            <person name="Shore J.S."/>
        </authorList>
    </citation>
    <scope>NUCLEOTIDE SEQUENCE</scope>
    <source>
        <strain evidence="5">F60SS</strain>
    </source>
</reference>
<comment type="caution">
    <text evidence="5">The sequence shown here is derived from an EMBL/GenBank/DDBJ whole genome shotgun (WGS) entry which is preliminary data.</text>
</comment>
<evidence type="ECO:0000256" key="1">
    <source>
        <dbReference type="PROSITE-ProRule" id="PRU00285"/>
    </source>
</evidence>
<reference evidence="5" key="1">
    <citation type="submission" date="2022-02" db="EMBL/GenBank/DDBJ databases">
        <authorList>
            <person name="Henning P.M."/>
            <person name="McCubbin A.G."/>
            <person name="Shore J.S."/>
        </authorList>
    </citation>
    <scope>NUCLEOTIDE SEQUENCE</scope>
    <source>
        <strain evidence="5">F60SS</strain>
        <tissue evidence="5">Leaves</tissue>
    </source>
</reference>
<dbReference type="PROSITE" id="PS01031">
    <property type="entry name" value="SHSP"/>
    <property type="match status" value="1"/>
</dbReference>
<dbReference type="InterPro" id="IPR002068">
    <property type="entry name" value="A-crystallin/Hsp20_dom"/>
</dbReference>
<dbReference type="Gene3D" id="2.60.40.790">
    <property type="match status" value="1"/>
</dbReference>
<dbReference type="AlphaFoldDB" id="A0A9Q0GHT7"/>
<evidence type="ECO:0000256" key="2">
    <source>
        <dbReference type="RuleBase" id="RU003616"/>
    </source>
</evidence>
<feature type="domain" description="SHSP" evidence="4">
    <location>
        <begin position="156"/>
        <end position="251"/>
    </location>
</feature>
<dbReference type="OrthoDB" id="1431247at2759"/>
<dbReference type="CDD" id="cd06464">
    <property type="entry name" value="ACD_sHsps-like"/>
    <property type="match status" value="1"/>
</dbReference>
<gene>
    <name evidence="5" type="ORF">Tsubulata_044934</name>
</gene>
<evidence type="ECO:0000259" key="4">
    <source>
        <dbReference type="PROSITE" id="PS01031"/>
    </source>
</evidence>
<organism evidence="5 6">
    <name type="scientific">Turnera subulata</name>
    <dbReference type="NCBI Taxonomy" id="218843"/>
    <lineage>
        <taxon>Eukaryota</taxon>
        <taxon>Viridiplantae</taxon>
        <taxon>Streptophyta</taxon>
        <taxon>Embryophyta</taxon>
        <taxon>Tracheophyta</taxon>
        <taxon>Spermatophyta</taxon>
        <taxon>Magnoliopsida</taxon>
        <taxon>eudicotyledons</taxon>
        <taxon>Gunneridae</taxon>
        <taxon>Pentapetalae</taxon>
        <taxon>rosids</taxon>
        <taxon>fabids</taxon>
        <taxon>Malpighiales</taxon>
        <taxon>Passifloraceae</taxon>
        <taxon>Turnera</taxon>
    </lineage>
</organism>
<feature type="region of interest" description="Disordered" evidence="3">
    <location>
        <begin position="71"/>
        <end position="100"/>
    </location>
</feature>
<proteinExistence type="inferred from homology"/>
<dbReference type="SUPFAM" id="SSF49764">
    <property type="entry name" value="HSP20-like chaperones"/>
    <property type="match status" value="1"/>
</dbReference>
<dbReference type="Pfam" id="PF00011">
    <property type="entry name" value="HSP20"/>
    <property type="match status" value="1"/>
</dbReference>
<evidence type="ECO:0000313" key="6">
    <source>
        <dbReference type="Proteomes" id="UP001141552"/>
    </source>
</evidence>
<dbReference type="Proteomes" id="UP001141552">
    <property type="component" value="Unassembled WGS sequence"/>
</dbReference>
<sequence>MEGEAVKRRVMTIAAHFAPCDDISPAAAPAPAHLLPMHCSSSLNSVIPRFDNRTYFARQSSASQGFFMRQAEEPQGFSGKQDLPPIKCPPSTDQGPPLFSRPANFSGCEATLLQPPAPSYGFSALDIPNFARPTKGESSRNPHHLHPLKESCASRCDGNKWSPRMDVVESRNSYILTVEIPGVSINDIRVEIRNQNLTVMGKRYTHRSVASCSSVDSISAYHRREIIEGPYNVVWSLPSNVNKDGVSAEFQ</sequence>
<keyword evidence="6" id="KW-1185">Reference proteome</keyword>